<dbReference type="EMBL" id="JAEAOA010002363">
    <property type="protein sequence ID" value="KAK3588963.1"/>
    <property type="molecule type" value="Genomic_DNA"/>
</dbReference>
<gene>
    <name evidence="1" type="ORF">CHS0354_043134</name>
</gene>
<organism evidence="1 2">
    <name type="scientific">Potamilus streckersoni</name>
    <dbReference type="NCBI Taxonomy" id="2493646"/>
    <lineage>
        <taxon>Eukaryota</taxon>
        <taxon>Metazoa</taxon>
        <taxon>Spiralia</taxon>
        <taxon>Lophotrochozoa</taxon>
        <taxon>Mollusca</taxon>
        <taxon>Bivalvia</taxon>
        <taxon>Autobranchia</taxon>
        <taxon>Heteroconchia</taxon>
        <taxon>Palaeoheterodonta</taxon>
        <taxon>Unionida</taxon>
        <taxon>Unionoidea</taxon>
        <taxon>Unionidae</taxon>
        <taxon>Ambleminae</taxon>
        <taxon>Lampsilini</taxon>
        <taxon>Potamilus</taxon>
    </lineage>
</organism>
<dbReference type="AlphaFoldDB" id="A0AAE0SC57"/>
<reference evidence="1" key="2">
    <citation type="journal article" date="2021" name="Genome Biol. Evol.">
        <title>Developing a high-quality reference genome for a parasitic bivalve with doubly uniparental inheritance (Bivalvia: Unionida).</title>
        <authorList>
            <person name="Smith C.H."/>
        </authorList>
    </citation>
    <scope>NUCLEOTIDE SEQUENCE</scope>
    <source>
        <strain evidence="1">CHS0354</strain>
        <tissue evidence="1">Mantle</tissue>
    </source>
</reference>
<protein>
    <submittedName>
        <fullName evidence="1">Uncharacterized protein</fullName>
    </submittedName>
</protein>
<dbReference type="Proteomes" id="UP001195483">
    <property type="component" value="Unassembled WGS sequence"/>
</dbReference>
<proteinExistence type="predicted"/>
<name>A0AAE0SC57_9BIVA</name>
<sequence length="146" mass="16394">MAAQPQEVMDSLSNTEVDIDVLKDSIQALNIEEESPKFYSSFGMFRAFEGCNQGKAYTGTTQHIRAMPSIGGITMLVRMMPIFQGIIQHIRVMPRIRGITQHDREMSAFKGSMFLSYGDISVRSVTLRKLTAKGSNKMSNKYMSQT</sequence>
<reference evidence="1" key="3">
    <citation type="submission" date="2023-05" db="EMBL/GenBank/DDBJ databases">
        <authorList>
            <person name="Smith C.H."/>
        </authorList>
    </citation>
    <scope>NUCLEOTIDE SEQUENCE</scope>
    <source>
        <strain evidence="1">CHS0354</strain>
        <tissue evidence="1">Mantle</tissue>
    </source>
</reference>
<accession>A0AAE0SC57</accession>
<evidence type="ECO:0000313" key="2">
    <source>
        <dbReference type="Proteomes" id="UP001195483"/>
    </source>
</evidence>
<comment type="caution">
    <text evidence="1">The sequence shown here is derived from an EMBL/GenBank/DDBJ whole genome shotgun (WGS) entry which is preliminary data.</text>
</comment>
<reference evidence="1" key="1">
    <citation type="journal article" date="2021" name="Genome Biol. Evol.">
        <title>A High-Quality Reference Genome for a Parasitic Bivalve with Doubly Uniparental Inheritance (Bivalvia: Unionida).</title>
        <authorList>
            <person name="Smith C.H."/>
        </authorList>
    </citation>
    <scope>NUCLEOTIDE SEQUENCE</scope>
    <source>
        <strain evidence="1">CHS0354</strain>
    </source>
</reference>
<evidence type="ECO:0000313" key="1">
    <source>
        <dbReference type="EMBL" id="KAK3588963.1"/>
    </source>
</evidence>
<keyword evidence="2" id="KW-1185">Reference proteome</keyword>